<dbReference type="PROSITE" id="PS00840">
    <property type="entry name" value="SUMT_2"/>
    <property type="match status" value="1"/>
</dbReference>
<proteinExistence type="inferred from homology"/>
<dbReference type="GO" id="GO:0004851">
    <property type="term" value="F:uroporphyrin-III C-methyltransferase activity"/>
    <property type="evidence" value="ECO:0007669"/>
    <property type="project" value="UniProtKB-EC"/>
</dbReference>
<evidence type="ECO:0000256" key="4">
    <source>
        <dbReference type="ARBA" id="ARBA00022679"/>
    </source>
</evidence>
<feature type="domain" description="Tetrapyrrole methylase" evidence="8">
    <location>
        <begin position="4"/>
        <end position="212"/>
    </location>
</feature>
<dbReference type="NCBIfam" id="TIGR01469">
    <property type="entry name" value="cobA_cysG_Cterm"/>
    <property type="match status" value="1"/>
</dbReference>
<dbReference type="AlphaFoldDB" id="A0A7J3M352"/>
<dbReference type="CDD" id="cd11642">
    <property type="entry name" value="SUMT"/>
    <property type="match status" value="1"/>
</dbReference>
<gene>
    <name evidence="9" type="primary">cobA</name>
    <name evidence="9" type="ORF">ENT52_06435</name>
</gene>
<organism evidence="9">
    <name type="scientific">Archaeoglobus fulgidus</name>
    <dbReference type="NCBI Taxonomy" id="2234"/>
    <lineage>
        <taxon>Archaea</taxon>
        <taxon>Methanobacteriati</taxon>
        <taxon>Methanobacteriota</taxon>
        <taxon>Archaeoglobi</taxon>
        <taxon>Archaeoglobales</taxon>
        <taxon>Archaeoglobaceae</taxon>
        <taxon>Archaeoglobus</taxon>
    </lineage>
</organism>
<dbReference type="Gene3D" id="3.30.950.10">
    <property type="entry name" value="Methyltransferase, Cobalt-precorrin-4 Transmethylase, Domain 2"/>
    <property type="match status" value="1"/>
</dbReference>
<evidence type="ECO:0000313" key="9">
    <source>
        <dbReference type="EMBL" id="HGT83346.1"/>
    </source>
</evidence>
<keyword evidence="3 7" id="KW-0489">Methyltransferase</keyword>
<dbReference type="EMBL" id="DSYZ01000122">
    <property type="protein sequence ID" value="HGT83346.1"/>
    <property type="molecule type" value="Genomic_DNA"/>
</dbReference>
<dbReference type="Pfam" id="PF00590">
    <property type="entry name" value="TP_methylase"/>
    <property type="match status" value="1"/>
</dbReference>
<dbReference type="EC" id="2.1.1.107" evidence="2"/>
<protein>
    <recommendedName>
        <fullName evidence="2">uroporphyrinogen-III C-methyltransferase</fullName>
        <ecNumber evidence="2">2.1.1.107</ecNumber>
    </recommendedName>
</protein>
<sequence length="245" mass="26478">MGGKVFIVGAGPGKKDLLTMRALSVIKEAEVILYDDLIGEVVEVLKETKAELISVGKRKGFHKFEQEEINKMLANFAKAGKKVVRLKGGDPFVFGRGGEEIEFLAKEGIEFEYVPGVTSAIAVPGVAGIPITHRDCDPAVVFITGHEAKERLNWSALAKLNATIVVLMGLSNIEKICTNLIENGKDPNTPVAVVEKGFSSEQRVVDGTLKDIAEKVRKMNVSPPAVIVIGKVVEVMRTIAQAKRS</sequence>
<dbReference type="SUPFAM" id="SSF53790">
    <property type="entry name" value="Tetrapyrrole methylase"/>
    <property type="match status" value="1"/>
</dbReference>
<dbReference type="InterPro" id="IPR003043">
    <property type="entry name" value="Uropor_MeTrfase_CS"/>
</dbReference>
<dbReference type="GO" id="GO:0032259">
    <property type="term" value="P:methylation"/>
    <property type="evidence" value="ECO:0007669"/>
    <property type="project" value="UniProtKB-KW"/>
</dbReference>
<dbReference type="Gene3D" id="3.40.1010.10">
    <property type="entry name" value="Cobalt-precorrin-4 Transmethylase, Domain 1"/>
    <property type="match status" value="1"/>
</dbReference>
<evidence type="ECO:0000256" key="3">
    <source>
        <dbReference type="ARBA" id="ARBA00022603"/>
    </source>
</evidence>
<name>A0A7J3M352_ARCFL</name>
<dbReference type="PANTHER" id="PTHR45790">
    <property type="entry name" value="SIROHEME SYNTHASE-RELATED"/>
    <property type="match status" value="1"/>
</dbReference>
<dbReference type="GO" id="GO:0019354">
    <property type="term" value="P:siroheme biosynthetic process"/>
    <property type="evidence" value="ECO:0007669"/>
    <property type="project" value="InterPro"/>
</dbReference>
<dbReference type="NCBIfam" id="NF004790">
    <property type="entry name" value="PRK06136.1"/>
    <property type="match status" value="1"/>
</dbReference>
<dbReference type="InterPro" id="IPR035996">
    <property type="entry name" value="4pyrrol_Methylase_sf"/>
</dbReference>
<dbReference type="InterPro" id="IPR014776">
    <property type="entry name" value="4pyrrole_Mease_sub2"/>
</dbReference>
<dbReference type="InterPro" id="IPR000878">
    <property type="entry name" value="4pyrrol_Mease"/>
</dbReference>
<reference evidence="9" key="1">
    <citation type="journal article" date="2020" name="mSystems">
        <title>Genome- and Community-Level Interaction Insights into Carbon Utilization and Element Cycling Functions of Hydrothermarchaeota in Hydrothermal Sediment.</title>
        <authorList>
            <person name="Zhou Z."/>
            <person name="Liu Y."/>
            <person name="Xu W."/>
            <person name="Pan J."/>
            <person name="Luo Z.H."/>
            <person name="Li M."/>
        </authorList>
    </citation>
    <scope>NUCLEOTIDE SEQUENCE [LARGE SCALE GENOMIC DNA]</scope>
    <source>
        <strain evidence="9">SpSt-587</strain>
    </source>
</reference>
<keyword evidence="5" id="KW-0949">S-adenosyl-L-methionine</keyword>
<evidence type="ECO:0000259" key="8">
    <source>
        <dbReference type="Pfam" id="PF00590"/>
    </source>
</evidence>
<dbReference type="InterPro" id="IPR050161">
    <property type="entry name" value="Siro_Cobalamin_biosynth"/>
</dbReference>
<evidence type="ECO:0000256" key="2">
    <source>
        <dbReference type="ARBA" id="ARBA00012162"/>
    </source>
</evidence>
<dbReference type="InterPro" id="IPR014777">
    <property type="entry name" value="4pyrrole_Mease_sub1"/>
</dbReference>
<dbReference type="PANTHER" id="PTHR45790:SF3">
    <property type="entry name" value="S-ADENOSYL-L-METHIONINE-DEPENDENT UROPORPHYRINOGEN III METHYLTRANSFERASE, CHLOROPLASTIC"/>
    <property type="match status" value="1"/>
</dbReference>
<evidence type="ECO:0000256" key="5">
    <source>
        <dbReference type="ARBA" id="ARBA00022691"/>
    </source>
</evidence>
<keyword evidence="4 7" id="KW-0808">Transferase</keyword>
<comment type="caution">
    <text evidence="9">The sequence shown here is derived from an EMBL/GenBank/DDBJ whole genome shotgun (WGS) entry which is preliminary data.</text>
</comment>
<comment type="similarity">
    <text evidence="7">Belongs to the precorrin methyltransferase family.</text>
</comment>
<comment type="subunit">
    <text evidence="1">Homodimer.</text>
</comment>
<evidence type="ECO:0000256" key="1">
    <source>
        <dbReference type="ARBA" id="ARBA00011738"/>
    </source>
</evidence>
<dbReference type="InterPro" id="IPR006366">
    <property type="entry name" value="CobA/CysG_C"/>
</dbReference>
<dbReference type="FunFam" id="3.30.950.10:FF:000001">
    <property type="entry name" value="Siroheme synthase"/>
    <property type="match status" value="1"/>
</dbReference>
<evidence type="ECO:0000256" key="7">
    <source>
        <dbReference type="RuleBase" id="RU003960"/>
    </source>
</evidence>
<dbReference type="PROSITE" id="PS00839">
    <property type="entry name" value="SUMT_1"/>
    <property type="match status" value="1"/>
</dbReference>
<dbReference type="FunFam" id="3.40.1010.10:FF:000001">
    <property type="entry name" value="Siroheme synthase"/>
    <property type="match status" value="1"/>
</dbReference>
<evidence type="ECO:0000256" key="6">
    <source>
        <dbReference type="ARBA" id="ARBA00023244"/>
    </source>
</evidence>
<accession>A0A7J3M352</accession>
<keyword evidence="6" id="KW-0627">Porphyrin biosynthesis</keyword>